<keyword evidence="1" id="KW-1133">Transmembrane helix</keyword>
<dbReference type="Proteomes" id="UP001500886">
    <property type="component" value="Unassembled WGS sequence"/>
</dbReference>
<accession>A0ABP6GCR8</accession>
<keyword evidence="3" id="KW-1185">Reference proteome</keyword>
<dbReference type="EMBL" id="BAAASL010000013">
    <property type="protein sequence ID" value="GAA2719401.1"/>
    <property type="molecule type" value="Genomic_DNA"/>
</dbReference>
<protein>
    <submittedName>
        <fullName evidence="2">Uncharacterized protein</fullName>
    </submittedName>
</protein>
<organism evidence="2 3">
    <name type="scientific">Streptomyces luteosporeus</name>
    <dbReference type="NCBI Taxonomy" id="173856"/>
    <lineage>
        <taxon>Bacteria</taxon>
        <taxon>Bacillati</taxon>
        <taxon>Actinomycetota</taxon>
        <taxon>Actinomycetes</taxon>
        <taxon>Kitasatosporales</taxon>
        <taxon>Streptomycetaceae</taxon>
        <taxon>Streptomyces</taxon>
    </lineage>
</organism>
<reference evidence="3" key="1">
    <citation type="journal article" date="2019" name="Int. J. Syst. Evol. Microbiol.">
        <title>The Global Catalogue of Microorganisms (GCM) 10K type strain sequencing project: providing services to taxonomists for standard genome sequencing and annotation.</title>
        <authorList>
            <consortium name="The Broad Institute Genomics Platform"/>
            <consortium name="The Broad Institute Genome Sequencing Center for Infectious Disease"/>
            <person name="Wu L."/>
            <person name="Ma J."/>
        </authorList>
    </citation>
    <scope>NUCLEOTIDE SEQUENCE [LARGE SCALE GENOMIC DNA]</scope>
    <source>
        <strain evidence="3">JCM 4542</strain>
    </source>
</reference>
<name>A0ABP6GCR8_9ACTN</name>
<feature type="transmembrane region" description="Helical" evidence="1">
    <location>
        <begin position="46"/>
        <end position="67"/>
    </location>
</feature>
<evidence type="ECO:0000313" key="3">
    <source>
        <dbReference type="Proteomes" id="UP001500886"/>
    </source>
</evidence>
<keyword evidence="1" id="KW-0472">Membrane</keyword>
<evidence type="ECO:0000313" key="2">
    <source>
        <dbReference type="EMBL" id="GAA2719401.1"/>
    </source>
</evidence>
<proteinExistence type="predicted"/>
<sequence length="94" mass="10056">MLVRPGVFPAPTAHENNTALRGVVAHRFPAAVPAHRSGADAERVRAVRGAGGLVFLRVILGAVFLVIKSAHFPLSGPRGVDPRHMRHATITFCM</sequence>
<comment type="caution">
    <text evidence="2">The sequence shown here is derived from an EMBL/GenBank/DDBJ whole genome shotgun (WGS) entry which is preliminary data.</text>
</comment>
<gene>
    <name evidence="2" type="ORF">GCM10010315_37440</name>
</gene>
<keyword evidence="1" id="KW-0812">Transmembrane</keyword>
<evidence type="ECO:0000256" key="1">
    <source>
        <dbReference type="SAM" id="Phobius"/>
    </source>
</evidence>